<organism evidence="7 8">
    <name type="scientific">Thermogutta terrifontis</name>
    <dbReference type="NCBI Taxonomy" id="1331910"/>
    <lineage>
        <taxon>Bacteria</taxon>
        <taxon>Pseudomonadati</taxon>
        <taxon>Planctomycetota</taxon>
        <taxon>Planctomycetia</taxon>
        <taxon>Pirellulales</taxon>
        <taxon>Thermoguttaceae</taxon>
        <taxon>Thermogutta</taxon>
    </lineage>
</organism>
<evidence type="ECO:0000256" key="1">
    <source>
        <dbReference type="ARBA" id="ARBA00022448"/>
    </source>
</evidence>
<dbReference type="GO" id="GO:0046872">
    <property type="term" value="F:metal ion binding"/>
    <property type="evidence" value="ECO:0007669"/>
    <property type="project" value="UniProtKB-KW"/>
</dbReference>
<feature type="domain" description="Cytochrome c-552/DMSO reductase-like haem-binding" evidence="6">
    <location>
        <begin position="47"/>
        <end position="272"/>
    </location>
</feature>
<evidence type="ECO:0000256" key="4">
    <source>
        <dbReference type="ARBA" id="ARBA00022982"/>
    </source>
</evidence>
<proteinExistence type="predicted"/>
<keyword evidence="8" id="KW-1185">Reference proteome</keyword>
<keyword evidence="3" id="KW-0479">Metal-binding</keyword>
<dbReference type="Pfam" id="PF09459">
    <property type="entry name" value="EB_dh"/>
    <property type="match status" value="1"/>
</dbReference>
<dbReference type="EC" id="1.7.99.4" evidence="7"/>
<evidence type="ECO:0000313" key="7">
    <source>
        <dbReference type="EMBL" id="ASV74109.1"/>
    </source>
</evidence>
<keyword evidence="1" id="KW-0813">Transport</keyword>
<dbReference type="AlphaFoldDB" id="A0A286RDS3"/>
<dbReference type="OrthoDB" id="9772663at2"/>
<dbReference type="PROSITE" id="PS51257">
    <property type="entry name" value="PROKAR_LIPOPROTEIN"/>
    <property type="match status" value="1"/>
</dbReference>
<keyword evidence="5" id="KW-0408">Iron</keyword>
<keyword evidence="4" id="KW-0249">Electron transport</keyword>
<evidence type="ECO:0000256" key="2">
    <source>
        <dbReference type="ARBA" id="ARBA00022617"/>
    </source>
</evidence>
<sequence>MWKLRLPLTVLVGAAIVAGGCRRQAVAPPPQEIQVLMVKELPTDPTDSIWGQTQELHIPLLLQDLVEPRLLQPSTPYVAVRALYDGHRLAFRLEWEDATENADPGIAAFSDACAVQLPQKVEAVLPAPQMGEKGHPVQITLWKAVWKKGPLFEKGIQAVYPNAAVGHYPFQAASLVPGSTAQEEMALRYAPARRLGNDVASVPEKGAQDIVAEGPGTITPVQKNSQAQAVRTPRGWAVVIVRDPPEGFSPDSGTHVAFAIWDGAHQEIGSRKMRSAWIPLRVVSNQ</sequence>
<evidence type="ECO:0000256" key="3">
    <source>
        <dbReference type="ARBA" id="ARBA00022723"/>
    </source>
</evidence>
<accession>A0A286RDS3</accession>
<dbReference type="Proteomes" id="UP000215086">
    <property type="component" value="Chromosome"/>
</dbReference>
<dbReference type="EMBL" id="CP018477">
    <property type="protein sequence ID" value="ASV74109.1"/>
    <property type="molecule type" value="Genomic_DNA"/>
</dbReference>
<protein>
    <submittedName>
        <fullName evidence="7">Respiratory nitrate reductase subunit, conjectural</fullName>
        <ecNumber evidence="7">1.7.99.4</ecNumber>
    </submittedName>
</protein>
<evidence type="ECO:0000313" key="8">
    <source>
        <dbReference type="Proteomes" id="UP000215086"/>
    </source>
</evidence>
<keyword evidence="7" id="KW-0560">Oxidoreductase</keyword>
<dbReference type="Gene3D" id="2.60.40.1190">
    <property type="match status" value="1"/>
</dbReference>
<dbReference type="GO" id="GO:0016491">
    <property type="term" value="F:oxidoreductase activity"/>
    <property type="evidence" value="ECO:0007669"/>
    <property type="project" value="UniProtKB-KW"/>
</dbReference>
<reference evidence="7 8" key="1">
    <citation type="journal article" name="Front. Microbiol.">
        <title>Sugar Metabolism of the First Thermophilic Planctomycete Thermogutta terrifontis: Comparative Genomic and Transcriptomic Approaches.</title>
        <authorList>
            <person name="Elcheninov A.G."/>
            <person name="Menzel P."/>
            <person name="Gudbergsdottir S.R."/>
            <person name="Slesarev A.I."/>
            <person name="Kadnikov V.V."/>
            <person name="Krogh A."/>
            <person name="Bonch-Osmolovskaya E.A."/>
            <person name="Peng X."/>
            <person name="Kublanov I.V."/>
        </authorList>
    </citation>
    <scope>NUCLEOTIDE SEQUENCE [LARGE SCALE GENOMIC DNA]</scope>
    <source>
        <strain evidence="7 8">R1</strain>
    </source>
</reference>
<keyword evidence="2" id="KW-0349">Heme</keyword>
<evidence type="ECO:0000259" key="6">
    <source>
        <dbReference type="Pfam" id="PF09459"/>
    </source>
</evidence>
<dbReference type="GO" id="GO:0020037">
    <property type="term" value="F:heme binding"/>
    <property type="evidence" value="ECO:0007669"/>
    <property type="project" value="InterPro"/>
</dbReference>
<evidence type="ECO:0000256" key="5">
    <source>
        <dbReference type="ARBA" id="ARBA00023004"/>
    </source>
</evidence>
<gene>
    <name evidence="7" type="ORF">THTE_1507</name>
</gene>
<dbReference type="RefSeq" id="WP_157731803.1">
    <property type="nucleotide sequence ID" value="NZ_CP018477.1"/>
</dbReference>
<dbReference type="InterPro" id="IPR019020">
    <property type="entry name" value="Cyt-c552/DMSO_Rdtase_haem-bd"/>
</dbReference>
<name>A0A286RDS3_9BACT</name>
<dbReference type="KEGG" id="ttf:THTE_1507"/>